<keyword evidence="3" id="KW-0175">Coiled coil</keyword>
<feature type="region of interest" description="Disordered" evidence="4">
    <location>
        <begin position="295"/>
        <end position="333"/>
    </location>
</feature>
<keyword evidence="2" id="KW-0677">Repeat</keyword>
<name>A0A2P6N0Z4_9EUKA</name>
<dbReference type="EMBL" id="MDYQ01000257">
    <property type="protein sequence ID" value="PRP77570.1"/>
    <property type="molecule type" value="Genomic_DNA"/>
</dbReference>
<keyword evidence="1" id="KW-0433">Leucine-rich repeat</keyword>
<dbReference type="SMART" id="SM00365">
    <property type="entry name" value="LRR_SD22"/>
    <property type="match status" value="4"/>
</dbReference>
<dbReference type="Proteomes" id="UP000241769">
    <property type="component" value="Unassembled WGS sequence"/>
</dbReference>
<feature type="coiled-coil region" evidence="3">
    <location>
        <begin position="1277"/>
        <end position="1318"/>
    </location>
</feature>
<feature type="region of interest" description="Disordered" evidence="4">
    <location>
        <begin position="1328"/>
        <end position="1401"/>
    </location>
</feature>
<proteinExistence type="predicted"/>
<evidence type="ECO:0000313" key="5">
    <source>
        <dbReference type="EMBL" id="PRP77570.1"/>
    </source>
</evidence>
<comment type="caution">
    <text evidence="5">The sequence shown here is derived from an EMBL/GenBank/DDBJ whole genome shotgun (WGS) entry which is preliminary data.</text>
</comment>
<feature type="compositionally biased region" description="Basic and acidic residues" evidence="4">
    <location>
        <begin position="1071"/>
        <end position="1088"/>
    </location>
</feature>
<feature type="compositionally biased region" description="Basic and acidic residues" evidence="4">
    <location>
        <begin position="1356"/>
        <end position="1384"/>
    </location>
</feature>
<feature type="coiled-coil region" evidence="3">
    <location>
        <begin position="632"/>
        <end position="743"/>
    </location>
</feature>
<feature type="compositionally biased region" description="Basic and acidic residues" evidence="4">
    <location>
        <begin position="1458"/>
        <end position="1480"/>
    </location>
</feature>
<feature type="compositionally biased region" description="Basic and acidic residues" evidence="4">
    <location>
        <begin position="314"/>
        <end position="333"/>
    </location>
</feature>
<evidence type="ECO:0000256" key="4">
    <source>
        <dbReference type="SAM" id="MobiDB-lite"/>
    </source>
</evidence>
<dbReference type="SMART" id="SM00369">
    <property type="entry name" value="LRR_TYP"/>
    <property type="match status" value="5"/>
</dbReference>
<dbReference type="InterPro" id="IPR001611">
    <property type="entry name" value="Leu-rich_rpt"/>
</dbReference>
<feature type="compositionally biased region" description="Basic and acidic residues" evidence="4">
    <location>
        <begin position="1492"/>
        <end position="1504"/>
    </location>
</feature>
<sequence length="1504" mass="175687">MGDYHLVLYITEDLIRRTTKAENLKEIKSLNLHPKKDTQHRIKFIENLDSLVSLASLDLSGNHIVKIENLSRLSNLTDLNLSDNRISKIEQLDSLKKLNTLNLSGNKLERFISLPILQKTQQLQNLRILRLARNQISSLNEITSIGALKNLTSLNLEGNPVCSLPHYRLSVIFHLPNLEILDGEAIDVDDRRRARDRFSRDEVVELNEQLQKSKQKQKELQVLSESQQKDFLAAEDRLFELQNQLKTVETSQSRVQEECNVKTKLLEQQAEELSRLREDLYNLKQEQQMSDIDRDLSPIVPHNENKSSIKLRSSKKDESIRLPLEPRKTKQQERISKLEDSVEMLADTSNLIVEELQSMKIQLTELERASEDACNEIVQTERKLSKVLEEIHSLCPSSNEKILRLPEEEKNTNEDLKNLALDEKIKQIGRLRDLIDIGGMAVDRVADQIHQVESELTQVSCEDSQDTKRDRFTESVSSMREGKPNDETMDQLQGEDDRDESSDSSGVLQYLEAEWDRKKELVNEIEGDMKRYHEETQTWERELNHIVSQREETELTGGSAFGLSAFDSDDEEQIEYEQLLEEKEKLIGLMDSVLGLLQTLHDDYHRQHLNIEDIDNQVSIREQKLIENENKRREQSDQLSSLRSIVQEEEAKKRKEEEVKKREQAEFEESKLIVRDQEKKIEEYAEREKETLDLMENLTRENSEAKNENLLLKREREEIEVRVGELEKEAKRTEQLLREEQKRTMDDTERRNQYLARLRVLVRQTNSDARVSDVKDADSAMTCLEASIDTLLDKIQSAEEKEGSQKDLREEVKLHLKRITQLESDLTKKDEEISKIRMLQTQAAEEMGRKKEEKEEELIKLCETAQRQSLINSELNRDGQVLEDRLKGLQELIITEQDTLSSFESKQRERIKAYQEKKRRVVKQMEDACNTAEMESTNRLNELQKKQKAVLEEYHSNLQKAQNVKAEKSTMEEELILLRRRLTEEREKLSKTSEHVQKEKEQMEATIRKLAELDAKYKKQLHEQMSHANEEMSKSKAQTAALTAQKEALLRSVNQLREEINQLIQRQKELNEENTKLERETKGERSTEKNVNNHAEMEQFSAVIEQARRFKQIHGEKIPVLITREEQQNIDDLQRRLTDLTSENHRLSNIITTTSASSPHTPKNTENELEMRRKLTTSSKRHTVDMQNLQKVYLAKEERISRRLLKTMQEMQDRDKEHVMEVQLLSEEVNIAKRAAMGDNKFTSQLQGLLHTFEKLNGELVGKIEESRKMRHEMSSLSHLQDLMKEKEAQIRFLLDQVKALKESRDQSEKNLAFERLKSELYTPPPTIDTTWGVSPVQPSHKSASPDVLKSSMNDQLDRLNDVMRSREGKNKTAESLTMEERRGGSFTSSPELERLSQEKRRANRQVDALASQLVQSQTVLDNYRKTTEDLQRQVEMRDREFKQLKDQLNQVHRTARRTSEERTQSPDEPRLFDKARDFLESGSRSWMETPSPKEKKKASDLYW</sequence>
<evidence type="ECO:0000313" key="6">
    <source>
        <dbReference type="Proteomes" id="UP000241769"/>
    </source>
</evidence>
<feature type="region of interest" description="Disordered" evidence="4">
    <location>
        <begin position="1450"/>
        <end position="1504"/>
    </location>
</feature>
<feature type="compositionally biased region" description="Polar residues" evidence="4">
    <location>
        <begin position="1328"/>
        <end position="1343"/>
    </location>
</feature>
<evidence type="ECO:0000256" key="2">
    <source>
        <dbReference type="ARBA" id="ARBA00022737"/>
    </source>
</evidence>
<dbReference type="STRING" id="1890364.A0A2P6N0Z4"/>
<dbReference type="PROSITE" id="PS51450">
    <property type="entry name" value="LRR"/>
    <property type="match status" value="4"/>
</dbReference>
<dbReference type="OrthoDB" id="433501at2759"/>
<feature type="compositionally biased region" description="Acidic residues" evidence="4">
    <location>
        <begin position="487"/>
        <end position="502"/>
    </location>
</feature>
<feature type="region of interest" description="Disordered" evidence="4">
    <location>
        <begin position="457"/>
        <end position="506"/>
    </location>
</feature>
<keyword evidence="6" id="KW-1185">Reference proteome</keyword>
<feature type="coiled-coil region" evidence="3">
    <location>
        <begin position="781"/>
        <end position="931"/>
    </location>
</feature>
<reference evidence="5 6" key="1">
    <citation type="journal article" date="2018" name="Genome Biol. Evol.">
        <title>Multiple Roots of Fruiting Body Formation in Amoebozoa.</title>
        <authorList>
            <person name="Hillmann F."/>
            <person name="Forbes G."/>
            <person name="Novohradska S."/>
            <person name="Ferling I."/>
            <person name="Riege K."/>
            <person name="Groth M."/>
            <person name="Westermann M."/>
            <person name="Marz M."/>
            <person name="Spaller T."/>
            <person name="Winckler T."/>
            <person name="Schaap P."/>
            <person name="Glockner G."/>
        </authorList>
    </citation>
    <scope>NUCLEOTIDE SEQUENCE [LARGE SCALE GENOMIC DNA]</scope>
    <source>
        <strain evidence="5 6">Jena</strain>
    </source>
</reference>
<accession>A0A2P6N0Z4</accession>
<dbReference type="InterPro" id="IPR050576">
    <property type="entry name" value="Cilia_flagella_integrity"/>
</dbReference>
<evidence type="ECO:0000256" key="3">
    <source>
        <dbReference type="SAM" id="Coils"/>
    </source>
</evidence>
<dbReference type="SUPFAM" id="SSF52075">
    <property type="entry name" value="Outer arm dynein light chain 1"/>
    <property type="match status" value="1"/>
</dbReference>
<protein>
    <submittedName>
        <fullName evidence="5">Centriolin</fullName>
    </submittedName>
</protein>
<dbReference type="InterPro" id="IPR032675">
    <property type="entry name" value="LRR_dom_sf"/>
</dbReference>
<organism evidence="5 6">
    <name type="scientific">Planoprotostelium fungivorum</name>
    <dbReference type="NCBI Taxonomy" id="1890364"/>
    <lineage>
        <taxon>Eukaryota</taxon>
        <taxon>Amoebozoa</taxon>
        <taxon>Evosea</taxon>
        <taxon>Variosea</taxon>
        <taxon>Cavosteliida</taxon>
        <taxon>Cavosteliaceae</taxon>
        <taxon>Planoprotostelium</taxon>
    </lineage>
</organism>
<dbReference type="PANTHER" id="PTHR45973:SF36">
    <property type="entry name" value="CENTRIOLIN"/>
    <property type="match status" value="1"/>
</dbReference>
<dbReference type="InterPro" id="IPR003591">
    <property type="entry name" value="Leu-rich_rpt_typical-subtyp"/>
</dbReference>
<dbReference type="InParanoid" id="A0A2P6N0Z4"/>
<feature type="coiled-coil region" evidence="3">
    <location>
        <begin position="1123"/>
        <end position="1150"/>
    </location>
</feature>
<dbReference type="Pfam" id="PF14580">
    <property type="entry name" value="LRR_9"/>
    <property type="match status" value="1"/>
</dbReference>
<evidence type="ECO:0000256" key="1">
    <source>
        <dbReference type="ARBA" id="ARBA00022614"/>
    </source>
</evidence>
<dbReference type="PANTHER" id="PTHR45973">
    <property type="entry name" value="PROTEIN PHOSPHATASE 1 REGULATORY SUBUNIT SDS22-RELATED"/>
    <property type="match status" value="1"/>
</dbReference>
<feature type="region of interest" description="Disordered" evidence="4">
    <location>
        <begin position="1071"/>
        <end position="1094"/>
    </location>
</feature>
<feature type="compositionally biased region" description="Basic and acidic residues" evidence="4">
    <location>
        <begin position="1392"/>
        <end position="1401"/>
    </location>
</feature>
<dbReference type="Gene3D" id="3.80.10.10">
    <property type="entry name" value="Ribonuclease Inhibitor"/>
    <property type="match status" value="2"/>
</dbReference>
<gene>
    <name evidence="5" type="ORF">PROFUN_00431</name>
</gene>